<name>A0A0A0NE41_STRRN</name>
<dbReference type="HOGENOM" id="CLU_3104490_0_0_11"/>
<protein>
    <submittedName>
        <fullName evidence="1">Uncharacterized protein</fullName>
    </submittedName>
</protein>
<organism evidence="1 2">
    <name type="scientific">Streptomyces rapamycinicus (strain ATCC 29253 / DSM 41530 / NRRL 5491 / AYB-994)</name>
    <name type="common">Streptomyces hygroscopicus (strain ATCC 29253)</name>
    <dbReference type="NCBI Taxonomy" id="1343740"/>
    <lineage>
        <taxon>Bacteria</taxon>
        <taxon>Bacillati</taxon>
        <taxon>Actinomycetota</taxon>
        <taxon>Actinomycetes</taxon>
        <taxon>Kitasatosporales</taxon>
        <taxon>Streptomycetaceae</taxon>
        <taxon>Streptomyces</taxon>
        <taxon>Streptomyces violaceusniger group</taxon>
    </lineage>
</organism>
<dbReference type="AlphaFoldDB" id="A0A0A0NE41"/>
<accession>A0A0A0NE41</accession>
<evidence type="ECO:0000313" key="1">
    <source>
        <dbReference type="EMBL" id="RLV75161.1"/>
    </source>
</evidence>
<sequence>MDFKQPALVLRWFVDGTRLVQLARDDGISLPTAYRYPHEGLTVLALSRRTA</sequence>
<dbReference type="KEGG" id="src:M271_05420"/>
<dbReference type="EMBL" id="QYCY01000002">
    <property type="protein sequence ID" value="RLV75161.1"/>
    <property type="molecule type" value="Genomic_DNA"/>
</dbReference>
<dbReference type="Proteomes" id="UP000281594">
    <property type="component" value="Unassembled WGS sequence"/>
</dbReference>
<gene>
    <name evidence="1" type="ORF">D3C57_138085</name>
</gene>
<reference evidence="1 2" key="1">
    <citation type="journal article" date="2018" name="J. Biol. Chem.">
        <title>Discovery of the actinoplanic acid pathway in Streptomyces rapamycinicus reveals a genetically conserved synergism with rapamycin.</title>
        <authorList>
            <person name="Mrak P."/>
            <person name="Krastel P."/>
            <person name="Pivk Lukancic P."/>
            <person name="Tao J."/>
            <person name="Pistorius D."/>
            <person name="Moore C.M."/>
        </authorList>
    </citation>
    <scope>NUCLEOTIDE SEQUENCE [LARGE SCALE GENOMIC DNA]</scope>
    <source>
        <strain evidence="1 2">NRRL 5491</strain>
    </source>
</reference>
<proteinExistence type="predicted"/>
<evidence type="ECO:0000313" key="2">
    <source>
        <dbReference type="Proteomes" id="UP000281594"/>
    </source>
</evidence>
<comment type="caution">
    <text evidence="1">The sequence shown here is derived from an EMBL/GenBank/DDBJ whole genome shotgun (WGS) entry which is preliminary data.</text>
</comment>
<dbReference type="STRING" id="1343740.M271_05420"/>